<reference evidence="3 4" key="1">
    <citation type="submission" date="2019-09" db="EMBL/GenBank/DDBJ databases">
        <title>Taxonomy of Antarctic Massilia spp.: description of Massilia rubra sp. nov., Massilia aquatica sp. nov., Massilia mucilaginosa sp. nov., Massilia frigida sp. nov. isolated from streams, lakes and regoliths.</title>
        <authorList>
            <person name="Holochova P."/>
            <person name="Sedlacek I."/>
            <person name="Kralova S."/>
            <person name="Maslanova I."/>
            <person name="Busse H.-J."/>
            <person name="Stankova E."/>
            <person name="Vrbovska V."/>
            <person name="Kovarovic V."/>
            <person name="Bartak M."/>
            <person name="Svec P."/>
            <person name="Pantucek R."/>
        </authorList>
    </citation>
    <scope>NUCLEOTIDE SEQUENCE [LARGE SCALE GENOMIC DNA]</scope>
    <source>
        <strain evidence="3 4">CCM 8693</strain>
    </source>
</reference>
<feature type="transmembrane region" description="Helical" evidence="2">
    <location>
        <begin position="88"/>
        <end position="109"/>
    </location>
</feature>
<feature type="region of interest" description="Disordered" evidence="1">
    <location>
        <begin position="1"/>
        <end position="57"/>
    </location>
</feature>
<feature type="transmembrane region" description="Helical" evidence="2">
    <location>
        <begin position="121"/>
        <end position="143"/>
    </location>
</feature>
<evidence type="ECO:0000313" key="3">
    <source>
        <dbReference type="EMBL" id="NHZ44918.1"/>
    </source>
</evidence>
<proteinExistence type="predicted"/>
<accession>A0ABX0ME08</accession>
<organism evidence="3 4">
    <name type="scientific">Massilia aquatica</name>
    <dbReference type="NCBI Taxonomy" id="2609000"/>
    <lineage>
        <taxon>Bacteria</taxon>
        <taxon>Pseudomonadati</taxon>
        <taxon>Pseudomonadota</taxon>
        <taxon>Betaproteobacteria</taxon>
        <taxon>Burkholderiales</taxon>
        <taxon>Oxalobacteraceae</taxon>
        <taxon>Telluria group</taxon>
        <taxon>Massilia</taxon>
    </lineage>
</organism>
<dbReference type="EMBL" id="VVIW01000045">
    <property type="protein sequence ID" value="NHZ44918.1"/>
    <property type="molecule type" value="Genomic_DNA"/>
</dbReference>
<keyword evidence="2" id="KW-0812">Transmembrane</keyword>
<name>A0ABX0ME08_9BURK</name>
<evidence type="ECO:0000313" key="4">
    <source>
        <dbReference type="Proteomes" id="UP000819052"/>
    </source>
</evidence>
<feature type="compositionally biased region" description="Basic and acidic residues" evidence="1">
    <location>
        <begin position="36"/>
        <end position="51"/>
    </location>
</feature>
<evidence type="ECO:0000256" key="1">
    <source>
        <dbReference type="SAM" id="MobiDB-lite"/>
    </source>
</evidence>
<evidence type="ECO:0000256" key="2">
    <source>
        <dbReference type="SAM" id="Phobius"/>
    </source>
</evidence>
<keyword evidence="4" id="KW-1185">Reference proteome</keyword>
<dbReference type="Proteomes" id="UP000819052">
    <property type="component" value="Unassembled WGS sequence"/>
</dbReference>
<comment type="caution">
    <text evidence="3">The sequence shown here is derived from an EMBL/GenBank/DDBJ whole genome shotgun (WGS) entry which is preliminary data.</text>
</comment>
<sequence length="153" mass="17013">MSDYLHDGLAGGTTNSDNMPEAPINDYDRVLWQNNNDDRDNQRRIRAENDRTSPASANPMTAAKWAIIEKDAPHLTERRLRNDAIERGFKKACAIVYVLMFAAILAMYLSESGTRSSAMDLVGNLLVVAFIALLGTGVVGILLKPLLRRWPAR</sequence>
<dbReference type="RefSeq" id="WP_167082047.1">
    <property type="nucleotide sequence ID" value="NZ_VVIW01000045.1"/>
</dbReference>
<protein>
    <submittedName>
        <fullName evidence="3">Bile acid:sodium symporter</fullName>
    </submittedName>
</protein>
<keyword evidence="2" id="KW-0472">Membrane</keyword>
<gene>
    <name evidence="3" type="ORF">F1609_32940</name>
</gene>
<keyword evidence="2" id="KW-1133">Transmembrane helix</keyword>